<dbReference type="KEGG" id="jde:Jden_0729"/>
<dbReference type="SUPFAM" id="SSF52833">
    <property type="entry name" value="Thioredoxin-like"/>
    <property type="match status" value="1"/>
</dbReference>
<dbReference type="HOGENOM" id="CLU_090389_18_1_11"/>
<feature type="domain" description="Thioredoxin-like fold" evidence="1">
    <location>
        <begin position="4"/>
        <end position="77"/>
    </location>
</feature>
<dbReference type="InterPro" id="IPR005243">
    <property type="entry name" value="THIRX-like_proc"/>
</dbReference>
<gene>
    <name evidence="2" type="ordered locus">Jden_0729</name>
</gene>
<dbReference type="Pfam" id="PF13192">
    <property type="entry name" value="Thioredoxin_3"/>
    <property type="match status" value="1"/>
</dbReference>
<dbReference type="AlphaFoldDB" id="C7R1S5"/>
<protein>
    <submittedName>
        <fullName evidence="2">Redox-active disulfide protein 2</fullName>
    </submittedName>
</protein>
<dbReference type="InterPro" id="IPR012336">
    <property type="entry name" value="Thioredoxin-like_fold"/>
</dbReference>
<dbReference type="Gene3D" id="3.40.30.10">
    <property type="entry name" value="Glutaredoxin"/>
    <property type="match status" value="1"/>
</dbReference>
<evidence type="ECO:0000259" key="1">
    <source>
        <dbReference type="Pfam" id="PF13192"/>
    </source>
</evidence>
<name>C7R1S5_JONDD</name>
<dbReference type="PANTHER" id="PTHR36450">
    <property type="entry name" value="THIOREDOXIN"/>
    <property type="match status" value="1"/>
</dbReference>
<dbReference type="NCBIfam" id="TIGR00412">
    <property type="entry name" value="redox_disulf_2"/>
    <property type="match status" value="1"/>
</dbReference>
<dbReference type="Proteomes" id="UP000000628">
    <property type="component" value="Chromosome"/>
</dbReference>
<dbReference type="EMBL" id="CP001706">
    <property type="protein sequence ID" value="ACV08393.1"/>
    <property type="molecule type" value="Genomic_DNA"/>
</dbReference>
<dbReference type="RefSeq" id="WP_015771021.1">
    <property type="nucleotide sequence ID" value="NC_013174.1"/>
</dbReference>
<evidence type="ECO:0000313" key="2">
    <source>
        <dbReference type="EMBL" id="ACV08393.1"/>
    </source>
</evidence>
<keyword evidence="3" id="KW-1185">Reference proteome</keyword>
<dbReference type="PANTHER" id="PTHR36450:SF1">
    <property type="entry name" value="THIOREDOXIN"/>
    <property type="match status" value="1"/>
</dbReference>
<dbReference type="STRING" id="471856.Jden_0729"/>
<dbReference type="InterPro" id="IPR036249">
    <property type="entry name" value="Thioredoxin-like_sf"/>
</dbReference>
<dbReference type="eggNOG" id="COG0526">
    <property type="taxonomic scope" value="Bacteria"/>
</dbReference>
<evidence type="ECO:0000313" key="3">
    <source>
        <dbReference type="Proteomes" id="UP000000628"/>
    </source>
</evidence>
<sequence>MSTHITVFGPGCANCVRLDKEVHKALAATGINGTVTNVTDYADIAAAGVTATPGLMINGELLVTGRVPKAQEIGELLTRYSG</sequence>
<accession>C7R1S5</accession>
<dbReference type="OrthoDB" id="9800630at2"/>
<organism evidence="2 3">
    <name type="scientific">Jonesia denitrificans (strain ATCC 14870 / DSM 20603 / BCRC 15368 / CIP 55.134 / JCM 11481 / NBRC 15587 / NCTC 10816 / Prevot 55134)</name>
    <name type="common">Listeria denitrificans</name>
    <dbReference type="NCBI Taxonomy" id="471856"/>
    <lineage>
        <taxon>Bacteria</taxon>
        <taxon>Bacillati</taxon>
        <taxon>Actinomycetota</taxon>
        <taxon>Actinomycetes</taxon>
        <taxon>Micrococcales</taxon>
        <taxon>Jonesiaceae</taxon>
        <taxon>Jonesia</taxon>
    </lineage>
</organism>
<proteinExistence type="predicted"/>
<reference evidence="2 3" key="1">
    <citation type="journal article" date="2009" name="Stand. Genomic Sci.">
        <title>Complete genome sequence of Jonesia denitrificans type strain (Prevot 55134).</title>
        <authorList>
            <person name="Pukall R."/>
            <person name="Gehrich-Schroter G."/>
            <person name="Lapidus A."/>
            <person name="Nolan M."/>
            <person name="Glavina Del Rio T."/>
            <person name="Lucas S."/>
            <person name="Chen F."/>
            <person name="Tice H."/>
            <person name="Pitluck S."/>
            <person name="Cheng J.F."/>
            <person name="Copeland A."/>
            <person name="Saunders E."/>
            <person name="Brettin T."/>
            <person name="Detter J.C."/>
            <person name="Bruce D."/>
            <person name="Goodwin L."/>
            <person name="Pati A."/>
            <person name="Ivanova N."/>
            <person name="Mavromatis K."/>
            <person name="Ovchinnikova G."/>
            <person name="Chen A."/>
            <person name="Palaniappan K."/>
            <person name="Land M."/>
            <person name="Hauser L."/>
            <person name="Chang Y.J."/>
            <person name="Jeffries C.D."/>
            <person name="Chain P."/>
            <person name="Goker M."/>
            <person name="Bristow J."/>
            <person name="Eisen J.A."/>
            <person name="Markowitz V."/>
            <person name="Hugenholtz P."/>
            <person name="Kyrpides N.C."/>
            <person name="Klenk H.P."/>
            <person name="Han C."/>
        </authorList>
    </citation>
    <scope>NUCLEOTIDE SEQUENCE [LARGE SCALE GENOMIC DNA]</scope>
    <source>
        <strain evidence="3">ATCC 14870 / DSM 20603 / BCRC 15368 / CIP 55.134 / JCM 11481 / NBRC 15587 / NCTC 10816 / Prevot 55134</strain>
    </source>
</reference>